<proteinExistence type="predicted"/>
<dbReference type="EMBL" id="CP062983">
    <property type="protein sequence ID" value="QPC81038.1"/>
    <property type="molecule type" value="Genomic_DNA"/>
</dbReference>
<organism evidence="1 2">
    <name type="scientific">Phototrophicus methaneseepsis</name>
    <dbReference type="NCBI Taxonomy" id="2710758"/>
    <lineage>
        <taxon>Bacteria</taxon>
        <taxon>Bacillati</taxon>
        <taxon>Chloroflexota</taxon>
        <taxon>Candidatus Thermofontia</taxon>
        <taxon>Phototrophicales</taxon>
        <taxon>Phototrophicaceae</taxon>
        <taxon>Phototrophicus</taxon>
    </lineage>
</organism>
<gene>
    <name evidence="1" type="ORF">G4Y79_15145</name>
</gene>
<dbReference type="RefSeq" id="WP_195169111.1">
    <property type="nucleotide sequence ID" value="NZ_CP062983.1"/>
</dbReference>
<dbReference type="AlphaFoldDB" id="A0A7S8E682"/>
<protein>
    <submittedName>
        <fullName evidence="1">Uncharacterized protein</fullName>
    </submittedName>
</protein>
<dbReference type="KEGG" id="pmet:G4Y79_15145"/>
<sequence>MWEFVPDDGSTQFVVPDFEDARSDYAPYYRSGKSVERAQEDVRSNMAKLGAGVLSFMPGYFSVDGQKRYGFVIKFAWGGGQGVIRVAGLPMRIETPKKIEQVRVQSLLNVSDWLMTMVTSRVFTPDFAPFLPYMLIDGQKTVLDVIREGGVLALPSSPDVEIGE</sequence>
<dbReference type="Proteomes" id="UP000594468">
    <property type="component" value="Chromosome"/>
</dbReference>
<keyword evidence="2" id="KW-1185">Reference proteome</keyword>
<name>A0A7S8E682_9CHLR</name>
<accession>A0A7S8E682</accession>
<reference evidence="1 2" key="1">
    <citation type="submission" date="2020-02" db="EMBL/GenBank/DDBJ databases">
        <authorList>
            <person name="Zheng R.K."/>
            <person name="Sun C.M."/>
        </authorList>
    </citation>
    <scope>NUCLEOTIDE SEQUENCE [LARGE SCALE GENOMIC DNA]</scope>
    <source>
        <strain evidence="2">rifampicinis</strain>
    </source>
</reference>
<evidence type="ECO:0000313" key="2">
    <source>
        <dbReference type="Proteomes" id="UP000594468"/>
    </source>
</evidence>
<evidence type="ECO:0000313" key="1">
    <source>
        <dbReference type="EMBL" id="QPC81038.1"/>
    </source>
</evidence>